<gene>
    <name evidence="2" type="ORF">Clacol_004666</name>
</gene>
<keyword evidence="1" id="KW-0812">Transmembrane</keyword>
<dbReference type="AlphaFoldDB" id="A0AAV5A846"/>
<evidence type="ECO:0000313" key="3">
    <source>
        <dbReference type="Proteomes" id="UP001050691"/>
    </source>
</evidence>
<reference evidence="2" key="1">
    <citation type="submission" date="2021-10" db="EMBL/GenBank/DDBJ databases">
        <title>De novo Genome Assembly of Clathrus columnatus (Basidiomycota, Fungi) Using Illumina and Nanopore Sequence Data.</title>
        <authorList>
            <person name="Ogiso-Tanaka E."/>
            <person name="Itagaki H."/>
            <person name="Hosoya T."/>
            <person name="Hosaka K."/>
        </authorList>
    </citation>
    <scope>NUCLEOTIDE SEQUENCE</scope>
    <source>
        <strain evidence="2">MO-923</strain>
    </source>
</reference>
<evidence type="ECO:0000313" key="2">
    <source>
        <dbReference type="EMBL" id="GJJ10440.1"/>
    </source>
</evidence>
<organism evidence="2 3">
    <name type="scientific">Clathrus columnatus</name>
    <dbReference type="NCBI Taxonomy" id="1419009"/>
    <lineage>
        <taxon>Eukaryota</taxon>
        <taxon>Fungi</taxon>
        <taxon>Dikarya</taxon>
        <taxon>Basidiomycota</taxon>
        <taxon>Agaricomycotina</taxon>
        <taxon>Agaricomycetes</taxon>
        <taxon>Phallomycetidae</taxon>
        <taxon>Phallales</taxon>
        <taxon>Clathraceae</taxon>
        <taxon>Clathrus</taxon>
    </lineage>
</organism>
<dbReference type="EMBL" id="BPWL01000005">
    <property type="protein sequence ID" value="GJJ10440.1"/>
    <property type="molecule type" value="Genomic_DNA"/>
</dbReference>
<dbReference type="InterPro" id="IPR043519">
    <property type="entry name" value="NT_sf"/>
</dbReference>
<accession>A0AAV5A846</accession>
<comment type="caution">
    <text evidence="2">The sequence shown here is derived from an EMBL/GenBank/DDBJ whole genome shotgun (WGS) entry which is preliminary data.</text>
</comment>
<protein>
    <submittedName>
        <fullName evidence="2">Uncharacterized protein</fullName>
    </submittedName>
</protein>
<evidence type="ECO:0000256" key="1">
    <source>
        <dbReference type="SAM" id="Phobius"/>
    </source>
</evidence>
<name>A0AAV5A846_9AGAM</name>
<dbReference type="PROSITE" id="PS51257">
    <property type="entry name" value="PROKAR_LIPOPROTEIN"/>
    <property type="match status" value="1"/>
</dbReference>
<dbReference type="Gene3D" id="3.30.460.40">
    <property type="match status" value="1"/>
</dbReference>
<keyword evidence="1" id="KW-0472">Membrane</keyword>
<keyword evidence="1" id="KW-1133">Transmembrane helix</keyword>
<dbReference type="Proteomes" id="UP001050691">
    <property type="component" value="Unassembled WGS sequence"/>
</dbReference>
<feature type="transmembrane region" description="Helical" evidence="1">
    <location>
        <begin position="21"/>
        <end position="40"/>
    </location>
</feature>
<dbReference type="SUPFAM" id="SSF81301">
    <property type="entry name" value="Nucleotidyltransferase"/>
    <property type="match status" value="1"/>
</dbReference>
<sequence length="222" mass="24823">MSNKIRTALAILAKELKKLNITYGIIGAACIALGSLRTTIDIDLIVGGVANNEMLARKLNEHLGTLPDFTMVDADNIGYYTSAIVVGEDCIFPLAIFEPRAWLRRPQYQQVVRLTVILPDGTTVKVFSPAGMLREKIRTVYDRAVGILDMRDTPAYNEAFKVLILGVKKDDVDAELLQKIFLVGQLIHPFNFFLIKLLCRRLKLHSNFQLSQSTTKSTDIIT</sequence>
<proteinExistence type="predicted"/>
<keyword evidence="3" id="KW-1185">Reference proteome</keyword>